<evidence type="ECO:0000313" key="2">
    <source>
        <dbReference type="Proteomes" id="UP001150581"/>
    </source>
</evidence>
<organism evidence="1 2">
    <name type="scientific">Kickxella alabastrina</name>
    <dbReference type="NCBI Taxonomy" id="61397"/>
    <lineage>
        <taxon>Eukaryota</taxon>
        <taxon>Fungi</taxon>
        <taxon>Fungi incertae sedis</taxon>
        <taxon>Zoopagomycota</taxon>
        <taxon>Kickxellomycotina</taxon>
        <taxon>Kickxellomycetes</taxon>
        <taxon>Kickxellales</taxon>
        <taxon>Kickxellaceae</taxon>
        <taxon>Kickxella</taxon>
    </lineage>
</organism>
<protein>
    <submittedName>
        <fullName evidence="1">Uncharacterized protein</fullName>
    </submittedName>
</protein>
<keyword evidence="2" id="KW-1185">Reference proteome</keyword>
<reference evidence="1" key="1">
    <citation type="submission" date="2022-07" db="EMBL/GenBank/DDBJ databases">
        <title>Phylogenomic reconstructions and comparative analyses of Kickxellomycotina fungi.</title>
        <authorList>
            <person name="Reynolds N.K."/>
            <person name="Stajich J.E."/>
            <person name="Barry K."/>
            <person name="Grigoriev I.V."/>
            <person name="Crous P."/>
            <person name="Smith M.E."/>
        </authorList>
    </citation>
    <scope>NUCLEOTIDE SEQUENCE</scope>
    <source>
        <strain evidence="1">Benny 63K</strain>
    </source>
</reference>
<sequence length="75" mass="8976">MLARFFQVNTRIAFTPLRTAVVQSRSYADDKFKERETASENKYIREKELEHLKTLEAELKRLKDENEKLKSETKK</sequence>
<evidence type="ECO:0000313" key="1">
    <source>
        <dbReference type="EMBL" id="KAJ1886689.1"/>
    </source>
</evidence>
<dbReference type="EMBL" id="JANBPG010002198">
    <property type="protein sequence ID" value="KAJ1886689.1"/>
    <property type="molecule type" value="Genomic_DNA"/>
</dbReference>
<proteinExistence type="predicted"/>
<accession>A0ACC1I6R0</accession>
<comment type="caution">
    <text evidence="1">The sequence shown here is derived from an EMBL/GenBank/DDBJ whole genome shotgun (WGS) entry which is preliminary data.</text>
</comment>
<name>A0ACC1I6R0_9FUNG</name>
<dbReference type="Proteomes" id="UP001150581">
    <property type="component" value="Unassembled WGS sequence"/>
</dbReference>
<gene>
    <name evidence="1" type="ORF">LPJ66_009505</name>
</gene>